<proteinExistence type="predicted"/>
<accession>A0A7G1I673</accession>
<sequence>MTGVKALAYFQAGTIVAMVTGLLAINVCRLGEGVNADPGKTPPSTRCRSRSPEAITCGSC</sequence>
<gene>
    <name evidence="2" type="ORF">NIIDMKKI_04480</name>
</gene>
<evidence type="ECO:0000313" key="3">
    <source>
        <dbReference type="Proteomes" id="UP000516380"/>
    </source>
</evidence>
<dbReference type="EMBL" id="AP023343">
    <property type="protein sequence ID" value="BCI85242.1"/>
    <property type="molecule type" value="Genomic_DNA"/>
</dbReference>
<reference evidence="2 3" key="1">
    <citation type="submission" date="2020-07" db="EMBL/GenBank/DDBJ databases">
        <title>Mycobacterium kansasii (former subtype) with zoonotic potential isolated from diseased indoor pet cat, Japan.</title>
        <authorList>
            <person name="Fukano H."/>
            <person name="Terazono T."/>
            <person name="Hoshino Y."/>
        </authorList>
    </citation>
    <scope>NUCLEOTIDE SEQUENCE [LARGE SCALE GENOMIC DNA]</scope>
    <source>
        <strain evidence="2 3">Kuro-I</strain>
    </source>
</reference>
<keyword evidence="1" id="KW-0472">Membrane</keyword>
<name>A0A7G1I673_MYCKA</name>
<evidence type="ECO:0000313" key="2">
    <source>
        <dbReference type="EMBL" id="BCI85242.1"/>
    </source>
</evidence>
<evidence type="ECO:0000256" key="1">
    <source>
        <dbReference type="SAM" id="Phobius"/>
    </source>
</evidence>
<keyword evidence="3" id="KW-1185">Reference proteome</keyword>
<protein>
    <submittedName>
        <fullName evidence="2">Uncharacterized protein</fullName>
    </submittedName>
</protein>
<dbReference type="Proteomes" id="UP000516380">
    <property type="component" value="Chromosome"/>
</dbReference>
<keyword evidence="1" id="KW-0812">Transmembrane</keyword>
<dbReference type="AlphaFoldDB" id="A0A7G1I673"/>
<feature type="transmembrane region" description="Helical" evidence="1">
    <location>
        <begin position="6"/>
        <end position="25"/>
    </location>
</feature>
<keyword evidence="1" id="KW-1133">Transmembrane helix</keyword>
<organism evidence="2 3">
    <name type="scientific">Mycobacterium kansasii</name>
    <dbReference type="NCBI Taxonomy" id="1768"/>
    <lineage>
        <taxon>Bacteria</taxon>
        <taxon>Bacillati</taxon>
        <taxon>Actinomycetota</taxon>
        <taxon>Actinomycetes</taxon>
        <taxon>Mycobacteriales</taxon>
        <taxon>Mycobacteriaceae</taxon>
        <taxon>Mycobacterium</taxon>
    </lineage>
</organism>